<accession>A0ACC2B329</accession>
<dbReference type="EMBL" id="CM055109">
    <property type="protein sequence ID" value="KAJ7524156.1"/>
    <property type="molecule type" value="Genomic_DNA"/>
</dbReference>
<comment type="caution">
    <text evidence="1">The sequence shown here is derived from an EMBL/GenBank/DDBJ whole genome shotgun (WGS) entry which is preliminary data.</text>
</comment>
<proteinExistence type="predicted"/>
<evidence type="ECO:0000313" key="1">
    <source>
        <dbReference type="EMBL" id="KAJ7524156.1"/>
    </source>
</evidence>
<name>A0ACC2B329_DIPCM</name>
<reference evidence="2" key="1">
    <citation type="journal article" date="2024" name="Proc. Natl. Acad. Sci. U.S.A.">
        <title>Extraordinary preservation of gene collinearity over three hundred million years revealed in homosporous lycophytes.</title>
        <authorList>
            <person name="Li C."/>
            <person name="Wickell D."/>
            <person name="Kuo L.Y."/>
            <person name="Chen X."/>
            <person name="Nie B."/>
            <person name="Liao X."/>
            <person name="Peng D."/>
            <person name="Ji J."/>
            <person name="Jenkins J."/>
            <person name="Williams M."/>
            <person name="Shu S."/>
            <person name="Plott C."/>
            <person name="Barry K."/>
            <person name="Rajasekar S."/>
            <person name="Grimwood J."/>
            <person name="Han X."/>
            <person name="Sun S."/>
            <person name="Hou Z."/>
            <person name="He W."/>
            <person name="Dai G."/>
            <person name="Sun C."/>
            <person name="Schmutz J."/>
            <person name="Leebens-Mack J.H."/>
            <person name="Li F.W."/>
            <person name="Wang L."/>
        </authorList>
    </citation>
    <scope>NUCLEOTIDE SEQUENCE [LARGE SCALE GENOMIC DNA]</scope>
    <source>
        <strain evidence="2">cv. PW_Plant_1</strain>
    </source>
</reference>
<keyword evidence="2" id="KW-1185">Reference proteome</keyword>
<dbReference type="Proteomes" id="UP001162992">
    <property type="component" value="Chromosome 18"/>
</dbReference>
<evidence type="ECO:0000313" key="2">
    <source>
        <dbReference type="Proteomes" id="UP001162992"/>
    </source>
</evidence>
<protein>
    <submittedName>
        <fullName evidence="1">Uncharacterized protein</fullName>
    </submittedName>
</protein>
<sequence>MAVANSLMVSMQCDNSDLPSTVKAGNKAVEISNHQIPREAYGVLHRLAGRWPDIPDGQDLTITRMKGAMTNQVYECLWKRGQGKRPRKVLVRIYGENNDFLFKREDEILTFELMSKHRQGPLLLARFPNGRVEEFLKARTLSAADLRDPEISVSIAVKLREFHQLSMPGPQEPKIWQRLRDWLAKALEVGRREHNEEFQLNNLGHEISELERKLSKSDQVLGFCHNDLQYGNIMMNEDDGSITLIDYEYATYNPIAFDIANHFCEMTANYHSETPHLLDQSKYPDFEEQCRFIEAYLQSSGESVSQFQVETLVRETDAYSLASHLHWGLWGIISASFSEIDFDFEDYARQRFQQYHEKKSSV</sequence>
<gene>
    <name evidence="1" type="ORF">O6H91_18G080200</name>
</gene>
<organism evidence="1 2">
    <name type="scientific">Diphasiastrum complanatum</name>
    <name type="common">Issler's clubmoss</name>
    <name type="synonym">Lycopodium complanatum</name>
    <dbReference type="NCBI Taxonomy" id="34168"/>
    <lineage>
        <taxon>Eukaryota</taxon>
        <taxon>Viridiplantae</taxon>
        <taxon>Streptophyta</taxon>
        <taxon>Embryophyta</taxon>
        <taxon>Tracheophyta</taxon>
        <taxon>Lycopodiopsida</taxon>
        <taxon>Lycopodiales</taxon>
        <taxon>Lycopodiaceae</taxon>
        <taxon>Lycopodioideae</taxon>
        <taxon>Diphasiastrum</taxon>
    </lineage>
</organism>